<evidence type="ECO:0000313" key="2">
    <source>
        <dbReference type="EMBL" id="SVB86440.1"/>
    </source>
</evidence>
<dbReference type="InterPro" id="IPR003141">
    <property type="entry name" value="Pol/His_phosphatase_N"/>
</dbReference>
<dbReference type="GO" id="GO:0008408">
    <property type="term" value="F:3'-5' exonuclease activity"/>
    <property type="evidence" value="ECO:0007669"/>
    <property type="project" value="InterPro"/>
</dbReference>
<sequence>VPKPEFVHLHCHTEFSLLDGACRVDRLIDKASDLGFGSLAITDHGAMFGAINFYRAARAKDIKPIIGCEVYVAPGSRLEKKSGARGKEAYYHLVLLAKNEAGYQNLVRLATAAQLEGYYYKPRIDKELLAQHSEGLICLSGCLASEIPRLIMAEEFDKARDQIDWFKQTFGPENYYLELHNHGIADQTKVNRQLIPWAADMGLKLVATNDVHYVEKSDSHAHDSLICIGTQALLSDTKRMRYVQEQYYLRSADEMAAL</sequence>
<dbReference type="GO" id="GO:0006260">
    <property type="term" value="P:DNA replication"/>
    <property type="evidence" value="ECO:0007669"/>
    <property type="project" value="InterPro"/>
</dbReference>
<organism evidence="2">
    <name type="scientific">marine metagenome</name>
    <dbReference type="NCBI Taxonomy" id="408172"/>
    <lineage>
        <taxon>unclassified sequences</taxon>
        <taxon>metagenomes</taxon>
        <taxon>ecological metagenomes</taxon>
    </lineage>
</organism>
<dbReference type="PANTHER" id="PTHR32294">
    <property type="entry name" value="DNA POLYMERASE III SUBUNIT ALPHA"/>
    <property type="match status" value="1"/>
</dbReference>
<gene>
    <name evidence="2" type="ORF">METZ01_LOCUS239294</name>
</gene>
<protein>
    <recommendedName>
        <fullName evidence="1">Polymerase/histidinol phosphatase N-terminal domain-containing protein</fullName>
    </recommendedName>
</protein>
<accession>A0A382HGL7</accession>
<dbReference type="SUPFAM" id="SSF89550">
    <property type="entry name" value="PHP domain-like"/>
    <property type="match status" value="1"/>
</dbReference>
<dbReference type="InterPro" id="IPR004805">
    <property type="entry name" value="DnaE2/DnaE/PolC"/>
</dbReference>
<evidence type="ECO:0000259" key="1">
    <source>
        <dbReference type="SMART" id="SM00481"/>
    </source>
</evidence>
<feature type="non-terminal residue" evidence="2">
    <location>
        <position position="1"/>
    </location>
</feature>
<proteinExistence type="predicted"/>
<dbReference type="InterPro" id="IPR004013">
    <property type="entry name" value="PHP_dom"/>
</dbReference>
<reference evidence="2" key="1">
    <citation type="submission" date="2018-05" db="EMBL/GenBank/DDBJ databases">
        <authorList>
            <person name="Lanie J.A."/>
            <person name="Ng W.-L."/>
            <person name="Kazmierczak K.M."/>
            <person name="Andrzejewski T.M."/>
            <person name="Davidsen T.M."/>
            <person name="Wayne K.J."/>
            <person name="Tettelin H."/>
            <person name="Glass J.I."/>
            <person name="Rusch D."/>
            <person name="Podicherti R."/>
            <person name="Tsui H.-C.T."/>
            <person name="Winkler M.E."/>
        </authorList>
    </citation>
    <scope>NUCLEOTIDE SEQUENCE</scope>
</reference>
<dbReference type="AlphaFoldDB" id="A0A382HGL7"/>
<feature type="domain" description="Polymerase/histidinol phosphatase N-terminal" evidence="1">
    <location>
        <begin position="7"/>
        <end position="74"/>
    </location>
</feature>
<dbReference type="EMBL" id="UINC01061162">
    <property type="protein sequence ID" value="SVB86440.1"/>
    <property type="molecule type" value="Genomic_DNA"/>
</dbReference>
<dbReference type="InterPro" id="IPR016195">
    <property type="entry name" value="Pol/histidinol_Pase-like"/>
</dbReference>
<dbReference type="PANTHER" id="PTHR32294:SF0">
    <property type="entry name" value="DNA POLYMERASE III SUBUNIT ALPHA"/>
    <property type="match status" value="1"/>
</dbReference>
<name>A0A382HGL7_9ZZZZ</name>
<dbReference type="Gene3D" id="3.20.20.140">
    <property type="entry name" value="Metal-dependent hydrolases"/>
    <property type="match status" value="1"/>
</dbReference>
<dbReference type="CDD" id="cd12113">
    <property type="entry name" value="PHP_PolIIIA_DnaE3"/>
    <property type="match status" value="1"/>
</dbReference>
<dbReference type="Pfam" id="PF02811">
    <property type="entry name" value="PHP"/>
    <property type="match status" value="1"/>
</dbReference>
<feature type="non-terminal residue" evidence="2">
    <location>
        <position position="258"/>
    </location>
</feature>
<dbReference type="SMART" id="SM00481">
    <property type="entry name" value="POLIIIAc"/>
    <property type="match status" value="1"/>
</dbReference>